<dbReference type="RefSeq" id="WP_379767823.1">
    <property type="nucleotide sequence ID" value="NZ_JBHSCL010000013.1"/>
</dbReference>
<comment type="caution">
    <text evidence="2">The sequence shown here is derived from an EMBL/GenBank/DDBJ whole genome shotgun (WGS) entry which is preliminary data.</text>
</comment>
<protein>
    <recommendedName>
        <fullName evidence="4">6-bladed beta-propeller protein</fullName>
    </recommendedName>
</protein>
<sequence length="368" mass="42947">MILYIGFIPILGGYSYILHLYKKVTCKAKNDMRKIIFTSIIFLSFQVIFGQNGLKNGNLFLLQENRKTYSINSFRNDQINKLKSFAVSEKSIIATDQKERVAVLDTMQNKIQLFDIHTTIETNLLIPFDIKPKTILINQHNLFVGGEMGKELLIQYHFKSKKWFKLHIPKEVMSYGKAVDDLVVNDSLLIAVDNIIIPKYILYYKLNLTDELEYSHFEKLKSNSSYESIHKARITENFLGLLSTTMNWGTQSEHITLYSDLKLLKSFAISTEYKGKWSFNDILIIDNKLFIASSFRGFGVLEIKEDYFQESKHEHDIFNADVDEKLIEYKRYRNREIIRLTKIPNEPKIVLTIKQKGGKIENEIIEIE</sequence>
<feature type="transmembrane region" description="Helical" evidence="1">
    <location>
        <begin position="6"/>
        <end position="23"/>
    </location>
</feature>
<dbReference type="EMBL" id="JBHSCL010000013">
    <property type="protein sequence ID" value="MFC4222106.1"/>
    <property type="molecule type" value="Genomic_DNA"/>
</dbReference>
<keyword evidence="3" id="KW-1185">Reference proteome</keyword>
<accession>A0ABV8PTV4</accession>
<evidence type="ECO:0000256" key="1">
    <source>
        <dbReference type="SAM" id="Phobius"/>
    </source>
</evidence>
<feature type="transmembrane region" description="Helical" evidence="1">
    <location>
        <begin position="35"/>
        <end position="54"/>
    </location>
</feature>
<evidence type="ECO:0000313" key="3">
    <source>
        <dbReference type="Proteomes" id="UP001595841"/>
    </source>
</evidence>
<keyword evidence="1" id="KW-0472">Membrane</keyword>
<keyword evidence="1" id="KW-1133">Transmembrane helix</keyword>
<evidence type="ECO:0008006" key="4">
    <source>
        <dbReference type="Google" id="ProtNLM"/>
    </source>
</evidence>
<proteinExistence type="predicted"/>
<organism evidence="2 3">
    <name type="scientific">Flagellimonas marina</name>
    <dbReference type="NCBI Taxonomy" id="1775168"/>
    <lineage>
        <taxon>Bacteria</taxon>
        <taxon>Pseudomonadati</taxon>
        <taxon>Bacteroidota</taxon>
        <taxon>Flavobacteriia</taxon>
        <taxon>Flavobacteriales</taxon>
        <taxon>Flavobacteriaceae</taxon>
        <taxon>Flagellimonas</taxon>
    </lineage>
</organism>
<evidence type="ECO:0000313" key="2">
    <source>
        <dbReference type="EMBL" id="MFC4222106.1"/>
    </source>
</evidence>
<name>A0ABV8PTV4_9FLAO</name>
<keyword evidence="1" id="KW-0812">Transmembrane</keyword>
<reference evidence="3" key="1">
    <citation type="journal article" date="2019" name="Int. J. Syst. Evol. Microbiol.">
        <title>The Global Catalogue of Microorganisms (GCM) 10K type strain sequencing project: providing services to taxonomists for standard genome sequencing and annotation.</title>
        <authorList>
            <consortium name="The Broad Institute Genomics Platform"/>
            <consortium name="The Broad Institute Genome Sequencing Center for Infectious Disease"/>
            <person name="Wu L."/>
            <person name="Ma J."/>
        </authorList>
    </citation>
    <scope>NUCLEOTIDE SEQUENCE [LARGE SCALE GENOMIC DNA]</scope>
    <source>
        <strain evidence="3">CGMCC 1.15774</strain>
    </source>
</reference>
<dbReference type="Proteomes" id="UP001595841">
    <property type="component" value="Unassembled WGS sequence"/>
</dbReference>
<gene>
    <name evidence="2" type="ORF">ACFOWS_18280</name>
</gene>